<dbReference type="EMBL" id="CP007139">
    <property type="protein sequence ID" value="AIE84918.1"/>
    <property type="molecule type" value="Genomic_DNA"/>
</dbReference>
<reference evidence="14 15" key="1">
    <citation type="journal article" date="2014" name="PLoS ONE">
        <title>The first complete genome sequence of the class fimbriimonadia in the phylum armatimonadetes.</title>
        <authorList>
            <person name="Hu Z.Y."/>
            <person name="Wang Y.Z."/>
            <person name="Im W.T."/>
            <person name="Wang S.Y."/>
            <person name="Zhao G.P."/>
            <person name="Zheng H.J."/>
            <person name="Quan Z.X."/>
        </authorList>
    </citation>
    <scope>NUCLEOTIDE SEQUENCE [LARGE SCALE GENOMIC DNA]</scope>
    <source>
        <strain evidence="14">Gsoil 348</strain>
    </source>
</reference>
<evidence type="ECO:0000256" key="7">
    <source>
        <dbReference type="ARBA" id="ARBA00022801"/>
    </source>
</evidence>
<feature type="binding site" evidence="12">
    <location>
        <position position="151"/>
    </location>
    <ligand>
        <name>Zn(2+)</name>
        <dbReference type="ChEBI" id="CHEBI:29105"/>
        <note>catalytic</note>
    </ligand>
</feature>
<dbReference type="GO" id="GO:0004222">
    <property type="term" value="F:metalloendopeptidase activity"/>
    <property type="evidence" value="ECO:0007669"/>
    <property type="project" value="UniProtKB-UniRule"/>
</dbReference>
<dbReference type="InterPro" id="IPR022919">
    <property type="entry name" value="Pept_M48_protease_HtpX"/>
</dbReference>
<keyword evidence="15" id="KW-1185">Reference proteome</keyword>
<evidence type="ECO:0000313" key="15">
    <source>
        <dbReference type="Proteomes" id="UP000027982"/>
    </source>
</evidence>
<comment type="cofactor">
    <cofactor evidence="12">
        <name>Zn(2+)</name>
        <dbReference type="ChEBI" id="CHEBI:29105"/>
    </cofactor>
    <text evidence="12">Binds 1 zinc ion per subunit.</text>
</comment>
<feature type="binding site" evidence="12">
    <location>
        <position position="147"/>
    </location>
    <ligand>
        <name>Zn(2+)</name>
        <dbReference type="ChEBI" id="CHEBI:29105"/>
        <note>catalytic</note>
    </ligand>
</feature>
<keyword evidence="8 12" id="KW-0862">Zinc</keyword>
<keyword evidence="5 12" id="KW-0812">Transmembrane</keyword>
<keyword evidence="6 12" id="KW-0479">Metal-binding</keyword>
<dbReference type="OrthoDB" id="9810445at2"/>
<keyword evidence="11 12" id="KW-0472">Membrane</keyword>
<evidence type="ECO:0000256" key="6">
    <source>
        <dbReference type="ARBA" id="ARBA00022723"/>
    </source>
</evidence>
<feature type="transmembrane region" description="Helical" evidence="12">
    <location>
        <begin position="198"/>
        <end position="220"/>
    </location>
</feature>
<feature type="domain" description="Peptidase M48" evidence="13">
    <location>
        <begin position="82"/>
        <end position="300"/>
    </location>
</feature>
<evidence type="ECO:0000256" key="4">
    <source>
        <dbReference type="ARBA" id="ARBA00022670"/>
    </source>
</evidence>
<accession>A0A068NMX5</accession>
<protein>
    <recommendedName>
        <fullName evidence="12">Protease HtpX homolog</fullName>
        <ecNumber evidence="12">3.4.24.-</ecNumber>
    </recommendedName>
</protein>
<feature type="transmembrane region" description="Helical" evidence="12">
    <location>
        <begin position="16"/>
        <end position="36"/>
    </location>
</feature>
<evidence type="ECO:0000256" key="12">
    <source>
        <dbReference type="HAMAP-Rule" id="MF_00188"/>
    </source>
</evidence>
<dbReference type="GO" id="GO:0005886">
    <property type="term" value="C:plasma membrane"/>
    <property type="evidence" value="ECO:0007669"/>
    <property type="project" value="UniProtKB-SubCell"/>
</dbReference>
<evidence type="ECO:0000256" key="11">
    <source>
        <dbReference type="ARBA" id="ARBA00023136"/>
    </source>
</evidence>
<dbReference type="GO" id="GO:0008270">
    <property type="term" value="F:zinc ion binding"/>
    <property type="evidence" value="ECO:0007669"/>
    <property type="project" value="UniProtKB-UniRule"/>
</dbReference>
<dbReference type="InterPro" id="IPR050083">
    <property type="entry name" value="HtpX_protease"/>
</dbReference>
<evidence type="ECO:0000256" key="2">
    <source>
        <dbReference type="ARBA" id="ARBA00009779"/>
    </source>
</evidence>
<comment type="subcellular location">
    <subcellularLocation>
        <location evidence="1 12">Cell membrane</location>
        <topology evidence="1 12">Multi-pass membrane protein</topology>
    </subcellularLocation>
</comment>
<keyword evidence="4 12" id="KW-0645">Protease</keyword>
<evidence type="ECO:0000256" key="3">
    <source>
        <dbReference type="ARBA" id="ARBA00022475"/>
    </source>
</evidence>
<evidence type="ECO:0000313" key="14">
    <source>
        <dbReference type="EMBL" id="AIE84918.1"/>
    </source>
</evidence>
<feature type="transmembrane region" description="Helical" evidence="12">
    <location>
        <begin position="159"/>
        <end position="178"/>
    </location>
</feature>
<dbReference type="RefSeq" id="WP_025226475.1">
    <property type="nucleotide sequence ID" value="NZ_CP007139.1"/>
</dbReference>
<dbReference type="CDD" id="cd07340">
    <property type="entry name" value="M48B_Htpx_like"/>
    <property type="match status" value="1"/>
</dbReference>
<keyword evidence="7 12" id="KW-0378">Hydrolase</keyword>
<evidence type="ECO:0000256" key="9">
    <source>
        <dbReference type="ARBA" id="ARBA00022989"/>
    </source>
</evidence>
<dbReference type="eggNOG" id="COG0501">
    <property type="taxonomic scope" value="Bacteria"/>
</dbReference>
<dbReference type="EC" id="3.4.24.-" evidence="12"/>
<evidence type="ECO:0000256" key="5">
    <source>
        <dbReference type="ARBA" id="ARBA00022692"/>
    </source>
</evidence>
<proteinExistence type="inferred from homology"/>
<dbReference type="Pfam" id="PF01435">
    <property type="entry name" value="Peptidase_M48"/>
    <property type="match status" value="1"/>
</dbReference>
<evidence type="ECO:0000259" key="13">
    <source>
        <dbReference type="Pfam" id="PF01435"/>
    </source>
</evidence>
<dbReference type="HAMAP" id="MF_00188">
    <property type="entry name" value="Pept_M48_protease_HtpX"/>
    <property type="match status" value="1"/>
</dbReference>
<organism evidence="14 15">
    <name type="scientific">Fimbriimonas ginsengisoli Gsoil 348</name>
    <dbReference type="NCBI Taxonomy" id="661478"/>
    <lineage>
        <taxon>Bacteria</taxon>
        <taxon>Bacillati</taxon>
        <taxon>Armatimonadota</taxon>
        <taxon>Fimbriimonadia</taxon>
        <taxon>Fimbriimonadales</taxon>
        <taxon>Fimbriimonadaceae</taxon>
        <taxon>Fimbriimonas</taxon>
    </lineage>
</organism>
<dbReference type="PANTHER" id="PTHR43221">
    <property type="entry name" value="PROTEASE HTPX"/>
    <property type="match status" value="1"/>
</dbReference>
<dbReference type="InterPro" id="IPR001915">
    <property type="entry name" value="Peptidase_M48"/>
</dbReference>
<dbReference type="GO" id="GO:0006508">
    <property type="term" value="P:proteolysis"/>
    <property type="evidence" value="ECO:0007669"/>
    <property type="project" value="UniProtKB-KW"/>
</dbReference>
<name>A0A068NMX5_FIMGI</name>
<evidence type="ECO:0000256" key="8">
    <source>
        <dbReference type="ARBA" id="ARBA00022833"/>
    </source>
</evidence>
<dbReference type="AlphaFoldDB" id="A0A068NMX5"/>
<feature type="active site" evidence="12">
    <location>
        <position position="148"/>
    </location>
</feature>
<dbReference type="KEGG" id="fgi:OP10G_1550"/>
<dbReference type="STRING" id="661478.OP10G_1550"/>
<dbReference type="HOGENOM" id="CLU_042266_2_1_0"/>
<gene>
    <name evidence="12" type="primary">htpX</name>
    <name evidence="14" type="ORF">OP10G_1550</name>
</gene>
<keyword evidence="10 12" id="KW-0482">Metalloprotease</keyword>
<keyword evidence="9 12" id="KW-1133">Transmembrane helix</keyword>
<dbReference type="Gene3D" id="3.30.2010.10">
    <property type="entry name" value="Metalloproteases ('zincins'), catalytic domain"/>
    <property type="match status" value="1"/>
</dbReference>
<feature type="binding site" evidence="12">
    <location>
        <position position="229"/>
    </location>
    <ligand>
        <name>Zn(2+)</name>
        <dbReference type="ChEBI" id="CHEBI:29105"/>
        <note>catalytic</note>
    </ligand>
</feature>
<feature type="transmembrane region" description="Helical" evidence="12">
    <location>
        <begin position="42"/>
        <end position="60"/>
    </location>
</feature>
<dbReference type="Proteomes" id="UP000027982">
    <property type="component" value="Chromosome"/>
</dbReference>
<keyword evidence="3 12" id="KW-1003">Cell membrane</keyword>
<evidence type="ECO:0000256" key="10">
    <source>
        <dbReference type="ARBA" id="ARBA00023049"/>
    </source>
</evidence>
<comment type="similarity">
    <text evidence="2 12">Belongs to the peptidase M48B family.</text>
</comment>
<evidence type="ECO:0000256" key="1">
    <source>
        <dbReference type="ARBA" id="ARBA00004651"/>
    </source>
</evidence>
<sequence length="311" mass="33659">MKKTLQEQIQANRRGSILLAFIIIVLLTALGAAIAGTYAPRQWYLGAGGAALLGLIMAWVSNRSGSNIILSISRAREATQAEDQVLNNVVEEMAIAAGIPKPKVYVIDDASPNAFATGRNPEEASIAVTTGLLQKLDRDELQGVMAHEMSHIRNDDIKFMTTVTVVAGLIPLLADLFVRMQWFGGGSRRDRDRDDNSLASIFMIVGFVLSIVAPIFAGLLELAVSRKREYLADASAAELTRYPEGLARALRKIASDPDPLQVANRATQHMYIVNPLKLIHTNDLLSTHPDVEARIAALMGLAGTRSVPPLA</sequence>
<dbReference type="PANTHER" id="PTHR43221:SF1">
    <property type="entry name" value="PROTEASE HTPX"/>
    <property type="match status" value="1"/>
</dbReference>